<evidence type="ECO:0000313" key="2">
    <source>
        <dbReference type="EMBL" id="PWS39215.1"/>
    </source>
</evidence>
<proteinExistence type="predicted"/>
<dbReference type="Proteomes" id="UP000245765">
    <property type="component" value="Unassembled WGS sequence"/>
</dbReference>
<organism evidence="2 3">
    <name type="scientific">Falsiroseomonas bella</name>
    <dbReference type="NCBI Taxonomy" id="2184016"/>
    <lineage>
        <taxon>Bacteria</taxon>
        <taxon>Pseudomonadati</taxon>
        <taxon>Pseudomonadota</taxon>
        <taxon>Alphaproteobacteria</taxon>
        <taxon>Acetobacterales</taxon>
        <taxon>Roseomonadaceae</taxon>
        <taxon>Falsiroseomonas</taxon>
    </lineage>
</organism>
<protein>
    <submittedName>
        <fullName evidence="2">TIGR03016 family PEP-CTERM system-associated outer membrane protein</fullName>
    </submittedName>
</protein>
<reference evidence="3" key="1">
    <citation type="submission" date="2018-05" db="EMBL/GenBank/DDBJ databases">
        <authorList>
            <person name="Du Z."/>
            <person name="Wang X."/>
        </authorList>
    </citation>
    <scope>NUCLEOTIDE SEQUENCE [LARGE SCALE GENOMIC DNA]</scope>
    <source>
        <strain evidence="3">CQN31</strain>
    </source>
</reference>
<dbReference type="InterPro" id="IPR017467">
    <property type="entry name" value="CHP03016_PEP-CTERM"/>
</dbReference>
<evidence type="ECO:0000256" key="1">
    <source>
        <dbReference type="SAM" id="SignalP"/>
    </source>
</evidence>
<dbReference type="SUPFAM" id="SSF56935">
    <property type="entry name" value="Porins"/>
    <property type="match status" value="1"/>
</dbReference>
<accession>A0A317FKA8</accession>
<feature type="chain" id="PRO_5016384614" evidence="1">
    <location>
        <begin position="30"/>
        <end position="559"/>
    </location>
</feature>
<comment type="caution">
    <text evidence="2">The sequence shown here is derived from an EMBL/GenBank/DDBJ whole genome shotgun (WGS) entry which is preliminary data.</text>
</comment>
<dbReference type="NCBIfam" id="TIGR03016">
    <property type="entry name" value="pepcterm_hypo_1"/>
    <property type="match status" value="1"/>
</dbReference>
<evidence type="ECO:0000313" key="3">
    <source>
        <dbReference type="Proteomes" id="UP000245765"/>
    </source>
</evidence>
<sequence>MRRGGRPGRSRTGLAAGMLLMGAAAPAAAQGLFGGDPIPGATTGLSRPLSPFMTPLEPGRSAAPNFWQPDLLPDIAGAPRGAGEPTPPWRFGGSVVGSASYTDNVRNSVTNTESDVFFTLTPRVTATADTASLVGSATYAPRLRYYLNNPNQNGVDQRFAAQGLGTLIQDRLFVEFSAVGDVQSVFGDFAGAQFEPDNQQNQIQTASYRISPYLQHRFGDFAIARLGYAFRQVVQDGNASFAEGETTPFFVSTGFTSNQFYGTLNSGDSFGRLGWTLTASSTDFAGDNVYDGAYNRIYGAQLRYAVTRELAALVDGGWQDLRYNGVNPYEVNDPVWGVGFRYQPDEFSFLTVRYGQFDGQTSWFANGGLDIGVRTRMFVNYSERLSNSGLNTGDALSQLRVDELGNLVNVSTGAPAALAFGSPLQNVQSGIFLQRRAALAFSHTLTRDTFSLGFSWQDSDPVAIAQGTQPFSQTTRSVSLGWNRALEPGMTLVAAGRYGISEPENSGELRNYSLTVGVTRALTERLVASLLYQFTSRETNEFGGTADRNLITFSLSQAF</sequence>
<name>A0A317FKA8_9PROT</name>
<dbReference type="AlphaFoldDB" id="A0A317FKA8"/>
<keyword evidence="3" id="KW-1185">Reference proteome</keyword>
<feature type="signal peptide" evidence="1">
    <location>
        <begin position="1"/>
        <end position="29"/>
    </location>
</feature>
<gene>
    <name evidence="2" type="ORF">DFH01_08265</name>
</gene>
<dbReference type="EMBL" id="QGNA01000001">
    <property type="protein sequence ID" value="PWS39215.1"/>
    <property type="molecule type" value="Genomic_DNA"/>
</dbReference>
<keyword evidence="1" id="KW-0732">Signal</keyword>